<keyword evidence="2" id="KW-1185">Reference proteome</keyword>
<keyword evidence="1" id="KW-0347">Helicase</keyword>
<accession>A0A225V4Z5</accession>
<dbReference type="Proteomes" id="UP000198211">
    <property type="component" value="Unassembled WGS sequence"/>
</dbReference>
<sequence>MRCDTSESAYVAMLGSFHMRPTEVIVVMDHVPLARCPPVMLRCRYSNPRFKQLIRAYNNISAFTSMGSSRFRPLKSTKYNTK</sequence>
<feature type="non-terminal residue" evidence="1">
    <location>
        <position position="1"/>
    </location>
</feature>
<dbReference type="EMBL" id="NBNE01007644">
    <property type="protein sequence ID" value="OWZ00392.1"/>
    <property type="molecule type" value="Genomic_DNA"/>
</dbReference>
<evidence type="ECO:0000313" key="1">
    <source>
        <dbReference type="EMBL" id="OWZ00392.1"/>
    </source>
</evidence>
<reference evidence="2" key="1">
    <citation type="submission" date="2017-03" db="EMBL/GenBank/DDBJ databases">
        <title>Phytopthora megakarya and P. palmivora, two closely related causual agents of cacao black pod achieved similar genome size and gene model numbers by different mechanisms.</title>
        <authorList>
            <person name="Ali S."/>
            <person name="Shao J."/>
            <person name="Larry D.J."/>
            <person name="Kronmiller B."/>
            <person name="Shen D."/>
            <person name="Strem M.D."/>
            <person name="Melnick R.L."/>
            <person name="Guiltinan M.J."/>
            <person name="Tyler B.M."/>
            <person name="Meinhardt L.W."/>
            <person name="Bailey B.A."/>
        </authorList>
    </citation>
    <scope>NUCLEOTIDE SEQUENCE [LARGE SCALE GENOMIC DNA]</scope>
    <source>
        <strain evidence="2">zdho120</strain>
    </source>
</reference>
<proteinExistence type="predicted"/>
<evidence type="ECO:0000313" key="2">
    <source>
        <dbReference type="Proteomes" id="UP000198211"/>
    </source>
</evidence>
<dbReference type="AlphaFoldDB" id="A0A225V4Z5"/>
<keyword evidence="1" id="KW-0547">Nucleotide-binding</keyword>
<protein>
    <submittedName>
        <fullName evidence="1">Helitron helicase</fullName>
    </submittedName>
</protein>
<gene>
    <name evidence="1" type="ORF">PHMEG_00028426</name>
</gene>
<comment type="caution">
    <text evidence="1">The sequence shown here is derived from an EMBL/GenBank/DDBJ whole genome shotgun (WGS) entry which is preliminary data.</text>
</comment>
<organism evidence="1 2">
    <name type="scientific">Phytophthora megakarya</name>
    <dbReference type="NCBI Taxonomy" id="4795"/>
    <lineage>
        <taxon>Eukaryota</taxon>
        <taxon>Sar</taxon>
        <taxon>Stramenopiles</taxon>
        <taxon>Oomycota</taxon>
        <taxon>Peronosporomycetes</taxon>
        <taxon>Peronosporales</taxon>
        <taxon>Peronosporaceae</taxon>
        <taxon>Phytophthora</taxon>
    </lineage>
</organism>
<dbReference type="OrthoDB" id="1718834at2759"/>
<name>A0A225V4Z5_9STRA</name>
<keyword evidence="1" id="KW-0378">Hydrolase</keyword>
<keyword evidence="1" id="KW-0067">ATP-binding</keyword>
<dbReference type="GO" id="GO:0004386">
    <property type="term" value="F:helicase activity"/>
    <property type="evidence" value="ECO:0007669"/>
    <property type="project" value="UniProtKB-KW"/>
</dbReference>